<dbReference type="Pfam" id="PF02534">
    <property type="entry name" value="T4SS-DNA_transf"/>
    <property type="match status" value="1"/>
</dbReference>
<dbReference type="GO" id="GO:0005886">
    <property type="term" value="C:plasma membrane"/>
    <property type="evidence" value="ECO:0007669"/>
    <property type="project" value="UniProtKB-SubCell"/>
</dbReference>
<dbReference type="Gene3D" id="3.40.50.300">
    <property type="entry name" value="P-loop containing nucleotide triphosphate hydrolases"/>
    <property type="match status" value="2"/>
</dbReference>
<feature type="compositionally biased region" description="Acidic residues" evidence="7">
    <location>
        <begin position="599"/>
        <end position="617"/>
    </location>
</feature>
<dbReference type="AlphaFoldDB" id="A0A374P442"/>
<accession>A0A374P442</accession>
<keyword evidence="3" id="KW-1003">Cell membrane</keyword>
<dbReference type="EMBL" id="BQNJ01000001">
    <property type="protein sequence ID" value="GKG99816.1"/>
    <property type="molecule type" value="Genomic_DNA"/>
</dbReference>
<keyword evidence="4" id="KW-0812">Transmembrane</keyword>
<evidence type="ECO:0000256" key="6">
    <source>
        <dbReference type="ARBA" id="ARBA00023136"/>
    </source>
</evidence>
<evidence type="ECO:0000256" key="5">
    <source>
        <dbReference type="ARBA" id="ARBA00022989"/>
    </source>
</evidence>
<evidence type="ECO:0000256" key="4">
    <source>
        <dbReference type="ARBA" id="ARBA00022692"/>
    </source>
</evidence>
<proteinExistence type="inferred from homology"/>
<reference evidence="8" key="2">
    <citation type="submission" date="2022-01" db="EMBL/GenBank/DDBJ databases">
        <title>Novel bile acid biosynthetic pathways are enriched in the microbiome of centenarians.</title>
        <authorList>
            <person name="Sato Y."/>
            <person name="Atarashi K."/>
            <person name="Plichta R.D."/>
            <person name="Arai Y."/>
            <person name="Sasajima S."/>
            <person name="Kearney M.S."/>
            <person name="Suda W."/>
            <person name="Takeshita K."/>
            <person name="Sasaki T."/>
            <person name="Okamoto S."/>
            <person name="Skelly N.A."/>
            <person name="Okamura Y."/>
            <person name="Vlamakis H."/>
            <person name="Li Y."/>
            <person name="Tanoue T."/>
            <person name="Takei H."/>
            <person name="Nittono H."/>
            <person name="Narushima S."/>
            <person name="Irie J."/>
            <person name="Itoh H."/>
            <person name="Moriya K."/>
            <person name="Sugiura Y."/>
            <person name="Suematsu M."/>
            <person name="Moritoki N."/>
            <person name="Shibata S."/>
            <person name="Littman R.D."/>
            <person name="Fischbach A.M."/>
            <person name="Uwamino Y."/>
            <person name="Inoue T."/>
            <person name="Honda A."/>
            <person name="Hattori M."/>
            <person name="Murai T."/>
            <person name="Xavier J.R."/>
            <person name="Hirose N."/>
            <person name="Honda K."/>
        </authorList>
    </citation>
    <scope>NUCLEOTIDE SEQUENCE</scope>
    <source>
        <strain evidence="8">CE91-St55</strain>
    </source>
</reference>
<dbReference type="Proteomes" id="UP001055091">
    <property type="component" value="Unassembled WGS sequence"/>
</dbReference>
<evidence type="ECO:0000256" key="2">
    <source>
        <dbReference type="ARBA" id="ARBA00008806"/>
    </source>
</evidence>
<dbReference type="RefSeq" id="WP_117777495.1">
    <property type="nucleotide sequence ID" value="NZ_BQNJ01000001.1"/>
</dbReference>
<comment type="similarity">
    <text evidence="2">Belongs to the VirD4/TraG family.</text>
</comment>
<dbReference type="CDD" id="cd01127">
    <property type="entry name" value="TrwB_TraG_TraD_VirD4"/>
    <property type="match status" value="1"/>
</dbReference>
<organism evidence="9 10">
    <name type="scientific">Hungatella hathewayi</name>
    <dbReference type="NCBI Taxonomy" id="154046"/>
    <lineage>
        <taxon>Bacteria</taxon>
        <taxon>Bacillati</taxon>
        <taxon>Bacillota</taxon>
        <taxon>Clostridia</taxon>
        <taxon>Lachnospirales</taxon>
        <taxon>Lachnospiraceae</taxon>
        <taxon>Hungatella</taxon>
    </lineage>
</organism>
<protein>
    <submittedName>
        <fullName evidence="8">Conjugal transfer protein TraG</fullName>
    </submittedName>
    <submittedName>
        <fullName evidence="9">Type IV secretory system conjugative DNA transfer family protein</fullName>
    </submittedName>
</protein>
<reference evidence="9 10" key="1">
    <citation type="submission" date="2018-08" db="EMBL/GenBank/DDBJ databases">
        <title>A genome reference for cultivated species of the human gut microbiota.</title>
        <authorList>
            <person name="Zou Y."/>
            <person name="Xue W."/>
            <person name="Luo G."/>
        </authorList>
    </citation>
    <scope>NUCLEOTIDE SEQUENCE [LARGE SCALE GENOMIC DNA]</scope>
    <source>
        <strain evidence="9 10">TM09-12</strain>
    </source>
</reference>
<comment type="caution">
    <text evidence="9">The sequence shown here is derived from an EMBL/GenBank/DDBJ whole genome shotgun (WGS) entry which is preliminary data.</text>
</comment>
<evidence type="ECO:0000256" key="3">
    <source>
        <dbReference type="ARBA" id="ARBA00022475"/>
    </source>
</evidence>
<sequence>MRIDSIKKYLIPNIPYLFIGWACLKLGTAYRLAEGADLPHKLMGLGQTVGPAFADFAPGLDPLDWLIGIVGAVGFRLLIYFKSKKAKKYRRDEEYGSARWGGPKDIAPFVDPKFENNVILTGTEFLTMNTRPKNPANARNLNACVIGSSGSGKTRFWLTPQILQASADKKGGCSFVVVDPKGGVLSQVGCFLQRRGYKIKVFNSIDFSKSMHYNPLSYIHSEADILKFVDTLIANTKGEGKEGDPFWTKAETLLYCALIAYIIFEAPAEDRSINTLVDMISGMEVKEDDENFQNAVDYMFKGLEKRKPDCFAVKQYKKYKLASGKTAKSILISCGSRLAPFDIPQLREIMSYDELELDRIGDRKTAVFFTISDTTPTYNFIVALAFSQMFNLLCERADNVHGGRLPHHVRVLWDEAANTGQVPQLEKLVAVIRSREVSLTLFYQQMAQCKAIYDKHAETILGNMDSVVFLGGRESSTIKEISENWLGKATIYMQTDGRSKGQSESYNLNTQRLGRELMTPAELATMPGDRCILQLRGLPPFYSPKYDLKQHPNYKYTAEADKVKNAFDLDKLINRRRRPGLSEACEVYEADGADTGPIGEDEDILNYDDVDDPDAYV</sequence>
<evidence type="ECO:0000313" key="9">
    <source>
        <dbReference type="EMBL" id="RGJ01621.1"/>
    </source>
</evidence>
<dbReference type="SUPFAM" id="SSF52540">
    <property type="entry name" value="P-loop containing nucleoside triphosphate hydrolases"/>
    <property type="match status" value="1"/>
</dbReference>
<keyword evidence="5" id="KW-1133">Transmembrane helix</keyword>
<evidence type="ECO:0000256" key="7">
    <source>
        <dbReference type="SAM" id="MobiDB-lite"/>
    </source>
</evidence>
<dbReference type="PANTHER" id="PTHR37937:SF1">
    <property type="entry name" value="CONJUGATIVE TRANSFER: DNA TRANSPORT"/>
    <property type="match status" value="1"/>
</dbReference>
<gene>
    <name evidence="8" type="ORF">CE91St55_17980</name>
    <name evidence="9" type="ORF">DXD79_19755</name>
</gene>
<name>A0A374P442_9FIRM</name>
<keyword evidence="6" id="KW-0472">Membrane</keyword>
<comment type="subcellular location">
    <subcellularLocation>
        <location evidence="1">Cell membrane</location>
        <topology evidence="1">Multi-pass membrane protein</topology>
    </subcellularLocation>
</comment>
<feature type="region of interest" description="Disordered" evidence="7">
    <location>
        <begin position="591"/>
        <end position="617"/>
    </location>
</feature>
<evidence type="ECO:0000256" key="1">
    <source>
        <dbReference type="ARBA" id="ARBA00004651"/>
    </source>
</evidence>
<evidence type="ECO:0000313" key="10">
    <source>
        <dbReference type="Proteomes" id="UP000263014"/>
    </source>
</evidence>
<dbReference type="PANTHER" id="PTHR37937">
    <property type="entry name" value="CONJUGATIVE TRANSFER: DNA TRANSPORT"/>
    <property type="match status" value="1"/>
</dbReference>
<dbReference type="NCBIfam" id="NF045973">
    <property type="entry name" value="conju_CD1115"/>
    <property type="match status" value="1"/>
</dbReference>
<dbReference type="InterPro" id="IPR003688">
    <property type="entry name" value="TraG/VirD4"/>
</dbReference>
<evidence type="ECO:0000313" key="8">
    <source>
        <dbReference type="EMBL" id="GKG99816.1"/>
    </source>
</evidence>
<dbReference type="InterPro" id="IPR051539">
    <property type="entry name" value="T4SS-coupling_protein"/>
</dbReference>
<dbReference type="EMBL" id="QSON01000009">
    <property type="protein sequence ID" value="RGJ01621.1"/>
    <property type="molecule type" value="Genomic_DNA"/>
</dbReference>
<dbReference type="Proteomes" id="UP000263014">
    <property type="component" value="Unassembled WGS sequence"/>
</dbReference>
<dbReference type="InterPro" id="IPR027417">
    <property type="entry name" value="P-loop_NTPase"/>
</dbReference>